<feature type="region of interest" description="Disordered" evidence="1">
    <location>
        <begin position="142"/>
        <end position="216"/>
    </location>
</feature>
<proteinExistence type="predicted"/>
<evidence type="ECO:0000256" key="1">
    <source>
        <dbReference type="SAM" id="MobiDB-lite"/>
    </source>
</evidence>
<gene>
    <name evidence="2" type="ORF">BU14_0071s0016</name>
</gene>
<evidence type="ECO:0000313" key="2">
    <source>
        <dbReference type="EMBL" id="OSX79762.1"/>
    </source>
</evidence>
<reference evidence="2 3" key="1">
    <citation type="submission" date="2017-03" db="EMBL/GenBank/DDBJ databases">
        <title>WGS assembly of Porphyra umbilicalis.</title>
        <authorList>
            <person name="Brawley S.H."/>
            <person name="Blouin N.A."/>
            <person name="Ficko-Blean E."/>
            <person name="Wheeler G.L."/>
            <person name="Lohr M."/>
            <person name="Goodson H.V."/>
            <person name="Jenkins J.W."/>
            <person name="Blaby-Haas C.E."/>
            <person name="Helliwell K.E."/>
            <person name="Chan C."/>
            <person name="Marriage T."/>
            <person name="Bhattacharya D."/>
            <person name="Klein A.S."/>
            <person name="Badis Y."/>
            <person name="Brodie J."/>
            <person name="Cao Y."/>
            <person name="Collen J."/>
            <person name="Dittami S.M."/>
            <person name="Gachon C.M."/>
            <person name="Green B.R."/>
            <person name="Karpowicz S."/>
            <person name="Kim J.W."/>
            <person name="Kudahl U."/>
            <person name="Lin S."/>
            <person name="Michel G."/>
            <person name="Mittag M."/>
            <person name="Olson B.J."/>
            <person name="Pangilinan J."/>
            <person name="Peng Y."/>
            <person name="Qiu H."/>
            <person name="Shu S."/>
            <person name="Singer J.T."/>
            <person name="Smith A.G."/>
            <person name="Sprecher B.N."/>
            <person name="Wagner V."/>
            <person name="Wang W."/>
            <person name="Wang Z.-Y."/>
            <person name="Yan J."/>
            <person name="Yarish C."/>
            <person name="Zoeuner-Riek S."/>
            <person name="Zhuang Y."/>
            <person name="Zou Y."/>
            <person name="Lindquist E.A."/>
            <person name="Grimwood J."/>
            <person name="Barry K."/>
            <person name="Rokhsar D.S."/>
            <person name="Schmutz J."/>
            <person name="Stiller J.W."/>
            <person name="Grossman A.R."/>
            <person name="Prochnik S.E."/>
        </authorList>
    </citation>
    <scope>NUCLEOTIDE SEQUENCE [LARGE SCALE GENOMIC DNA]</scope>
    <source>
        <strain evidence="2">4086291</strain>
    </source>
</reference>
<dbReference type="AlphaFoldDB" id="A0A1X6PFX8"/>
<feature type="compositionally biased region" description="Basic residues" evidence="1">
    <location>
        <begin position="159"/>
        <end position="175"/>
    </location>
</feature>
<organism evidence="2 3">
    <name type="scientific">Porphyra umbilicalis</name>
    <name type="common">Purple laver</name>
    <name type="synonym">Red alga</name>
    <dbReference type="NCBI Taxonomy" id="2786"/>
    <lineage>
        <taxon>Eukaryota</taxon>
        <taxon>Rhodophyta</taxon>
        <taxon>Bangiophyceae</taxon>
        <taxon>Bangiales</taxon>
        <taxon>Bangiaceae</taxon>
        <taxon>Porphyra</taxon>
    </lineage>
</organism>
<evidence type="ECO:0000313" key="3">
    <source>
        <dbReference type="Proteomes" id="UP000218209"/>
    </source>
</evidence>
<keyword evidence="3" id="KW-1185">Reference proteome</keyword>
<dbReference type="EMBL" id="KV918786">
    <property type="protein sequence ID" value="OSX79762.1"/>
    <property type="molecule type" value="Genomic_DNA"/>
</dbReference>
<sequence length="216" mass="23225">MRWGPPTAARLPPIQELPATLVREGAPVRGTPFAWVTRSGVPQWTWRPPVRHGHTVKTSARRRCVGFQPVGRTSTGLAPPVVGAPTDASPRAWRTFPLCRPPSPPSGRARVAWRVRVEHASATAAAATSCVVRDTGRARGFAPVTDGNATTVAPPHAHERGRRHAVGSRRRRGAGRRSGDRGSRESRRRTPRRWAVEAAASPPAGACRRRGGGGQV</sequence>
<accession>A0A1X6PFX8</accession>
<feature type="compositionally biased region" description="Basic residues" evidence="1">
    <location>
        <begin position="207"/>
        <end position="216"/>
    </location>
</feature>
<name>A0A1X6PFX8_PORUM</name>
<protein>
    <submittedName>
        <fullName evidence="2">Uncharacterized protein</fullName>
    </submittedName>
</protein>
<dbReference type="Proteomes" id="UP000218209">
    <property type="component" value="Unassembled WGS sequence"/>
</dbReference>